<gene>
    <name evidence="9" type="ORF">PV10_01515</name>
</gene>
<dbReference type="Gene3D" id="1.20.1250.20">
    <property type="entry name" value="MFS general substrate transporter like domains"/>
    <property type="match status" value="2"/>
</dbReference>
<feature type="transmembrane region" description="Helical" evidence="7">
    <location>
        <begin position="215"/>
        <end position="235"/>
    </location>
</feature>
<keyword evidence="10" id="KW-1185">Reference proteome</keyword>
<dbReference type="InterPro" id="IPR011701">
    <property type="entry name" value="MFS"/>
</dbReference>
<dbReference type="PROSITE" id="PS50850">
    <property type="entry name" value="MFS"/>
    <property type="match status" value="1"/>
</dbReference>
<feature type="transmembrane region" description="Helical" evidence="7">
    <location>
        <begin position="120"/>
        <end position="139"/>
    </location>
</feature>
<feature type="transmembrane region" description="Helical" evidence="7">
    <location>
        <begin position="151"/>
        <end position="170"/>
    </location>
</feature>
<dbReference type="GO" id="GO:0016020">
    <property type="term" value="C:membrane"/>
    <property type="evidence" value="ECO:0007669"/>
    <property type="project" value="UniProtKB-SubCell"/>
</dbReference>
<evidence type="ECO:0000256" key="1">
    <source>
        <dbReference type="ARBA" id="ARBA00004141"/>
    </source>
</evidence>
<dbReference type="SUPFAM" id="SSF103473">
    <property type="entry name" value="MFS general substrate transporter"/>
    <property type="match status" value="1"/>
</dbReference>
<keyword evidence="5 7" id="KW-0472">Membrane</keyword>
<accession>A0A0D2AFW0</accession>
<dbReference type="Proteomes" id="UP000054302">
    <property type="component" value="Unassembled WGS sequence"/>
</dbReference>
<feature type="region of interest" description="Disordered" evidence="6">
    <location>
        <begin position="1"/>
        <end position="31"/>
    </location>
</feature>
<evidence type="ECO:0000259" key="8">
    <source>
        <dbReference type="PROSITE" id="PS50850"/>
    </source>
</evidence>
<evidence type="ECO:0000256" key="6">
    <source>
        <dbReference type="SAM" id="MobiDB-lite"/>
    </source>
</evidence>
<dbReference type="InterPro" id="IPR020846">
    <property type="entry name" value="MFS_dom"/>
</dbReference>
<evidence type="ECO:0000256" key="2">
    <source>
        <dbReference type="ARBA" id="ARBA00022448"/>
    </source>
</evidence>
<evidence type="ECO:0000313" key="9">
    <source>
        <dbReference type="EMBL" id="KIV97808.1"/>
    </source>
</evidence>
<feature type="transmembrane region" description="Helical" evidence="7">
    <location>
        <begin position="326"/>
        <end position="343"/>
    </location>
</feature>
<dbReference type="PANTHER" id="PTHR43791">
    <property type="entry name" value="PERMEASE-RELATED"/>
    <property type="match status" value="1"/>
</dbReference>
<keyword evidence="4 7" id="KW-1133">Transmembrane helix</keyword>
<dbReference type="GeneID" id="27319360"/>
<evidence type="ECO:0000256" key="7">
    <source>
        <dbReference type="SAM" id="Phobius"/>
    </source>
</evidence>
<name>A0A0D2AFW0_EXOME</name>
<dbReference type="EMBL" id="KN847520">
    <property type="protein sequence ID" value="KIV97808.1"/>
    <property type="molecule type" value="Genomic_DNA"/>
</dbReference>
<dbReference type="RefSeq" id="XP_016229382.1">
    <property type="nucleotide sequence ID" value="XM_016365733.1"/>
</dbReference>
<protein>
    <recommendedName>
        <fullName evidence="8">Major facilitator superfamily (MFS) profile domain-containing protein</fullName>
    </recommendedName>
</protein>
<feature type="transmembrane region" description="Helical" evidence="7">
    <location>
        <begin position="290"/>
        <end position="314"/>
    </location>
</feature>
<feature type="transmembrane region" description="Helical" evidence="7">
    <location>
        <begin position="182"/>
        <end position="203"/>
    </location>
</feature>
<dbReference type="FunFam" id="1.20.1250.20:FF:000013">
    <property type="entry name" value="MFS general substrate transporter"/>
    <property type="match status" value="1"/>
</dbReference>
<feature type="transmembrane region" description="Helical" evidence="7">
    <location>
        <begin position="355"/>
        <end position="373"/>
    </location>
</feature>
<feature type="transmembrane region" description="Helical" evidence="7">
    <location>
        <begin position="413"/>
        <end position="434"/>
    </location>
</feature>
<evidence type="ECO:0000256" key="4">
    <source>
        <dbReference type="ARBA" id="ARBA00022989"/>
    </source>
</evidence>
<feature type="transmembrane region" description="Helical" evidence="7">
    <location>
        <begin position="379"/>
        <end position="401"/>
    </location>
</feature>
<reference evidence="9 10" key="1">
    <citation type="submission" date="2015-01" db="EMBL/GenBank/DDBJ databases">
        <title>The Genome Sequence of Exophiala mesophila CBS40295.</title>
        <authorList>
            <consortium name="The Broad Institute Genomics Platform"/>
            <person name="Cuomo C."/>
            <person name="de Hoog S."/>
            <person name="Gorbushina A."/>
            <person name="Stielow B."/>
            <person name="Teixiera M."/>
            <person name="Abouelleil A."/>
            <person name="Chapman S.B."/>
            <person name="Priest M."/>
            <person name="Young S.K."/>
            <person name="Wortman J."/>
            <person name="Nusbaum C."/>
            <person name="Birren B."/>
        </authorList>
    </citation>
    <scope>NUCLEOTIDE SEQUENCE [LARGE SCALE GENOMIC DNA]</scope>
    <source>
        <strain evidence="9 10">CBS 40295</strain>
    </source>
</reference>
<dbReference type="PANTHER" id="PTHR43791:SF5">
    <property type="entry name" value="MAJOR FACILITATOR SUPERFAMILY (MFS) PROFILE DOMAIN-CONTAINING PROTEIN"/>
    <property type="match status" value="1"/>
</dbReference>
<feature type="transmembrane region" description="Helical" evidence="7">
    <location>
        <begin position="51"/>
        <end position="68"/>
    </location>
</feature>
<evidence type="ECO:0000256" key="3">
    <source>
        <dbReference type="ARBA" id="ARBA00022692"/>
    </source>
</evidence>
<sequence length="858" mass="91383">MAARDDSSTTSTRVEQPSPEKQGETFQENAQNAETVEDIDPALSKRLDRKFDRHIIFWLFGIWLFAFIDRSNIGNARIDGLVEDLNLYGTRFNIALVVFYVPYILVDVPSNWVVKYFKAGNYLPALIILWGLVSTFLGFTKSYGGLIAARFFLGLFEGGLLGGMIVYLAMFYERHQMLFRIGLFYCAAPLSGAFGGLLASGLAQIKHGGYNRWPWIFFIEGAITVCFGLLALCFMPHTPAQCKFLTDDERLLAVKRMRLDASGAATEQDVDHEKFDWHWVRMAFLSPNTWFCSLAWFFLLIPLYSFSLFLPTIISALGYSSTKAQLFTVPPNMAAFFLVLITAGLSDKLKVRGPFMILGCVLAIVGYVMLLAAERPSVRYGGTFFVACGVFPCSPMVMGWLSNNTAPHFVRATATGFEIAFANCAAFIATFTYLSKDAILASANPLQIRGDSVTTTRGYDGGGGYGGDGYGGGGYGGEQSSCQGSIITVTERITTDPTFGPTASTVTVPGPTVTSIGSFGTVTLPTTVVSTITVPGWTSTSILTSTVVLTRTVAGATTMVTSADKSASQVDATSTVVGTGSTCVSVITSTVQGRTNTVTVPGPPGPTSVSTITIEKTSTLVSTTLVWTTATVTGTSVLVKTESSCTATSTATVTTTSTTLAILRSTVTVTSVRTTGVPSTTLTVVSTAVRTINIPETTQTVSRTLTPTVKATTTLVSSILGSTGTRTVTSTSVWTSTLPRVTETVYQTNVSTVTKTVPATTEMSVSTVIQTSTVSSTIITSTFIVTQTSQQPAVSTQTITQTLATGCTSWTSSLATSSTGSTFSTAITTSTITVTTTVTVPDTSPPGWRDWRGKPTPV</sequence>
<keyword evidence="2" id="KW-0813">Transport</keyword>
<dbReference type="InterPro" id="IPR036259">
    <property type="entry name" value="MFS_trans_sf"/>
</dbReference>
<proteinExistence type="predicted"/>
<feature type="domain" description="Major facilitator superfamily (MFS) profile" evidence="8">
    <location>
        <begin position="55"/>
        <end position="538"/>
    </location>
</feature>
<dbReference type="FunFam" id="1.20.1250.20:FF:000018">
    <property type="entry name" value="MFS transporter permease"/>
    <property type="match status" value="1"/>
</dbReference>
<dbReference type="Pfam" id="PF07690">
    <property type="entry name" value="MFS_1"/>
    <property type="match status" value="1"/>
</dbReference>
<feature type="transmembrane region" description="Helical" evidence="7">
    <location>
        <begin position="88"/>
        <end position="108"/>
    </location>
</feature>
<dbReference type="GO" id="GO:0022857">
    <property type="term" value="F:transmembrane transporter activity"/>
    <property type="evidence" value="ECO:0007669"/>
    <property type="project" value="InterPro"/>
</dbReference>
<keyword evidence="3 7" id="KW-0812">Transmembrane</keyword>
<organism evidence="9 10">
    <name type="scientific">Exophiala mesophila</name>
    <name type="common">Black yeast-like fungus</name>
    <dbReference type="NCBI Taxonomy" id="212818"/>
    <lineage>
        <taxon>Eukaryota</taxon>
        <taxon>Fungi</taxon>
        <taxon>Dikarya</taxon>
        <taxon>Ascomycota</taxon>
        <taxon>Pezizomycotina</taxon>
        <taxon>Eurotiomycetes</taxon>
        <taxon>Chaetothyriomycetidae</taxon>
        <taxon>Chaetothyriales</taxon>
        <taxon>Herpotrichiellaceae</taxon>
        <taxon>Exophiala</taxon>
    </lineage>
</organism>
<comment type="subcellular location">
    <subcellularLocation>
        <location evidence="1">Membrane</location>
        <topology evidence="1">Multi-pass membrane protein</topology>
    </subcellularLocation>
</comment>
<dbReference type="HOGENOM" id="CLU_333178_0_0_1"/>
<evidence type="ECO:0000256" key="5">
    <source>
        <dbReference type="ARBA" id="ARBA00023136"/>
    </source>
</evidence>
<dbReference type="VEuPathDB" id="FungiDB:PV10_01515"/>
<dbReference type="OrthoDB" id="2985014at2759"/>
<evidence type="ECO:0000313" key="10">
    <source>
        <dbReference type="Proteomes" id="UP000054302"/>
    </source>
</evidence>
<dbReference type="AlphaFoldDB" id="A0A0D2AFW0"/>